<evidence type="ECO:0000256" key="5">
    <source>
        <dbReference type="ARBA" id="ARBA00022692"/>
    </source>
</evidence>
<dbReference type="InterPro" id="IPR005829">
    <property type="entry name" value="Sugar_transporter_CS"/>
</dbReference>
<dbReference type="RefSeq" id="WP_390194684.1">
    <property type="nucleotide sequence ID" value="NZ_JBHSDV010000001.1"/>
</dbReference>
<dbReference type="SUPFAM" id="SSF103473">
    <property type="entry name" value="MFS general substrate transporter"/>
    <property type="match status" value="1"/>
</dbReference>
<evidence type="ECO:0000256" key="3">
    <source>
        <dbReference type="ARBA" id="ARBA00022448"/>
    </source>
</evidence>
<dbReference type="Gene3D" id="1.20.1250.20">
    <property type="entry name" value="MFS general substrate transporter like domains"/>
    <property type="match status" value="2"/>
</dbReference>
<dbReference type="InterPro" id="IPR050814">
    <property type="entry name" value="Myo-inositol_Transporter"/>
</dbReference>
<accession>A0ABV8VR53</accession>
<dbReference type="Proteomes" id="UP001595880">
    <property type="component" value="Unassembled WGS sequence"/>
</dbReference>
<reference evidence="12" key="1">
    <citation type="journal article" date="2019" name="Int. J. Syst. Evol. Microbiol.">
        <title>The Global Catalogue of Microorganisms (GCM) 10K type strain sequencing project: providing services to taxonomists for standard genome sequencing and annotation.</title>
        <authorList>
            <consortium name="The Broad Institute Genomics Platform"/>
            <consortium name="The Broad Institute Genome Sequencing Center for Infectious Disease"/>
            <person name="Wu L."/>
            <person name="Ma J."/>
        </authorList>
    </citation>
    <scope>NUCLEOTIDE SEQUENCE [LARGE SCALE GENOMIC DNA]</scope>
    <source>
        <strain evidence="12">KACC 14058</strain>
    </source>
</reference>
<dbReference type="NCBIfam" id="TIGR00879">
    <property type="entry name" value="SP"/>
    <property type="match status" value="1"/>
</dbReference>
<organism evidence="11 12">
    <name type="scientific">Gracilibacillus marinus</name>
    <dbReference type="NCBI Taxonomy" id="630535"/>
    <lineage>
        <taxon>Bacteria</taxon>
        <taxon>Bacillati</taxon>
        <taxon>Bacillota</taxon>
        <taxon>Bacilli</taxon>
        <taxon>Bacillales</taxon>
        <taxon>Bacillaceae</taxon>
        <taxon>Gracilibacillus</taxon>
    </lineage>
</organism>
<evidence type="ECO:0000256" key="6">
    <source>
        <dbReference type="ARBA" id="ARBA00022989"/>
    </source>
</evidence>
<evidence type="ECO:0000313" key="12">
    <source>
        <dbReference type="Proteomes" id="UP001595880"/>
    </source>
</evidence>
<dbReference type="PROSITE" id="PS00217">
    <property type="entry name" value="SUGAR_TRANSPORT_2"/>
    <property type="match status" value="1"/>
</dbReference>
<comment type="similarity">
    <text evidence="2 8">Belongs to the major facilitator superfamily. Sugar transporter (TC 2.A.1.1) family.</text>
</comment>
<comment type="caution">
    <text evidence="11">The sequence shown here is derived from an EMBL/GenBank/DDBJ whole genome shotgun (WGS) entry which is preliminary data.</text>
</comment>
<evidence type="ECO:0000313" key="11">
    <source>
        <dbReference type="EMBL" id="MFC4386236.1"/>
    </source>
</evidence>
<evidence type="ECO:0000256" key="9">
    <source>
        <dbReference type="SAM" id="Phobius"/>
    </source>
</evidence>
<protein>
    <submittedName>
        <fullName evidence="11">Sugar porter family MFS transporter</fullName>
    </submittedName>
</protein>
<proteinExistence type="inferred from homology"/>
<keyword evidence="5 9" id="KW-0812">Transmembrane</keyword>
<evidence type="ECO:0000256" key="2">
    <source>
        <dbReference type="ARBA" id="ARBA00010992"/>
    </source>
</evidence>
<keyword evidence="12" id="KW-1185">Reference proteome</keyword>
<sequence>MAKKHSLWYVILVACAAGMAGLLYGFDTAVISGAIGYLQDLYNLSPAMEGWVISCVMIGGVIGVGLSGFLSDKYGRKKILMVSAILFIISALGSAFALGVTTLVLARIIGGFGIGFASAISVSYISECAPPAIRGRLGSLYQLFTILGICATFYINYGVANSGTYEWGLDVGWRWMLGYGTIPGILFMILLFFIPESPRYLIQVGKEKEAYEILKRINGEEIAKKEAKEIRESIKIEQSGSVKELVKPGLRMAMGVGIFLALFNQVIGMNAVNYYGPDIFRSVGFENNTEFLATSIIGSVQVVFTIVAILLIDKLGRKKLMAIGSSFMAIFMILIGSVFYFEPANAGILLIIAIAGFTAAFCVSMGPIPWIMIPEIFPNHLRAKAVGIATIFLWGANWAIGQFTPVLINNMGSAFTFWMFAVINVICFVFVMTIVPETKNKSLEEIGQIWNTKELAKTKKAYEKTVQQNS</sequence>
<dbReference type="EMBL" id="JBHSDV010000001">
    <property type="protein sequence ID" value="MFC4386236.1"/>
    <property type="molecule type" value="Genomic_DNA"/>
</dbReference>
<evidence type="ECO:0000256" key="4">
    <source>
        <dbReference type="ARBA" id="ARBA00022475"/>
    </source>
</evidence>
<dbReference type="InterPro" id="IPR020846">
    <property type="entry name" value="MFS_dom"/>
</dbReference>
<dbReference type="InterPro" id="IPR005828">
    <property type="entry name" value="MFS_sugar_transport-like"/>
</dbReference>
<dbReference type="InterPro" id="IPR003663">
    <property type="entry name" value="Sugar/inositol_transpt"/>
</dbReference>
<dbReference type="PANTHER" id="PTHR48020">
    <property type="entry name" value="PROTON MYO-INOSITOL COTRANSPORTER"/>
    <property type="match status" value="1"/>
</dbReference>
<name>A0ABV8VR53_9BACI</name>
<keyword evidence="3 8" id="KW-0813">Transport</keyword>
<feature type="transmembrane region" description="Helical" evidence="9">
    <location>
        <begin position="104"/>
        <end position="125"/>
    </location>
</feature>
<evidence type="ECO:0000259" key="10">
    <source>
        <dbReference type="PROSITE" id="PS50850"/>
    </source>
</evidence>
<keyword evidence="7 9" id="KW-0472">Membrane</keyword>
<dbReference type="Pfam" id="PF00083">
    <property type="entry name" value="Sugar_tr"/>
    <property type="match status" value="1"/>
</dbReference>
<dbReference type="PROSITE" id="PS00216">
    <property type="entry name" value="SUGAR_TRANSPORT_1"/>
    <property type="match status" value="2"/>
</dbReference>
<feature type="transmembrane region" description="Helical" evidence="9">
    <location>
        <begin position="137"/>
        <end position="155"/>
    </location>
</feature>
<comment type="subcellular location">
    <subcellularLocation>
        <location evidence="1">Cell membrane</location>
        <topology evidence="1">Multi-pass membrane protein</topology>
    </subcellularLocation>
</comment>
<evidence type="ECO:0000256" key="7">
    <source>
        <dbReference type="ARBA" id="ARBA00023136"/>
    </source>
</evidence>
<dbReference type="PANTHER" id="PTHR48020:SF12">
    <property type="entry name" value="PROTON MYO-INOSITOL COTRANSPORTER"/>
    <property type="match status" value="1"/>
</dbReference>
<keyword evidence="6 9" id="KW-1133">Transmembrane helix</keyword>
<feature type="transmembrane region" description="Helical" evidence="9">
    <location>
        <begin position="7"/>
        <end position="38"/>
    </location>
</feature>
<evidence type="ECO:0000256" key="1">
    <source>
        <dbReference type="ARBA" id="ARBA00004651"/>
    </source>
</evidence>
<gene>
    <name evidence="11" type="ORF">ACFOZ1_00300</name>
</gene>
<dbReference type="CDD" id="cd17359">
    <property type="entry name" value="MFS_XylE_like"/>
    <property type="match status" value="1"/>
</dbReference>
<keyword evidence="4" id="KW-1003">Cell membrane</keyword>
<feature type="transmembrane region" description="Helical" evidence="9">
    <location>
        <begin position="50"/>
        <end position="70"/>
    </location>
</feature>
<feature type="transmembrane region" description="Helical" evidence="9">
    <location>
        <begin position="79"/>
        <end position="98"/>
    </location>
</feature>
<feature type="transmembrane region" description="Helical" evidence="9">
    <location>
        <begin position="385"/>
        <end position="408"/>
    </location>
</feature>
<feature type="domain" description="Major facilitator superfamily (MFS) profile" evidence="10">
    <location>
        <begin position="13"/>
        <end position="439"/>
    </location>
</feature>
<feature type="transmembrane region" description="Helical" evidence="9">
    <location>
        <begin position="414"/>
        <end position="435"/>
    </location>
</feature>
<feature type="transmembrane region" description="Helical" evidence="9">
    <location>
        <begin position="175"/>
        <end position="194"/>
    </location>
</feature>
<feature type="transmembrane region" description="Helical" evidence="9">
    <location>
        <begin position="320"/>
        <end position="341"/>
    </location>
</feature>
<dbReference type="PRINTS" id="PR00171">
    <property type="entry name" value="SUGRTRNSPORT"/>
</dbReference>
<evidence type="ECO:0000256" key="8">
    <source>
        <dbReference type="RuleBase" id="RU003346"/>
    </source>
</evidence>
<dbReference type="PROSITE" id="PS50850">
    <property type="entry name" value="MFS"/>
    <property type="match status" value="1"/>
</dbReference>
<dbReference type="InterPro" id="IPR047984">
    <property type="entry name" value="XylE-like"/>
</dbReference>
<dbReference type="PROSITE" id="PS51257">
    <property type="entry name" value="PROKAR_LIPOPROTEIN"/>
    <property type="match status" value="1"/>
</dbReference>
<feature type="transmembrane region" description="Helical" evidence="9">
    <location>
        <begin position="291"/>
        <end position="313"/>
    </location>
</feature>
<feature type="transmembrane region" description="Helical" evidence="9">
    <location>
        <begin position="347"/>
        <end position="373"/>
    </location>
</feature>
<dbReference type="InterPro" id="IPR036259">
    <property type="entry name" value="MFS_trans_sf"/>
</dbReference>
<feature type="transmembrane region" description="Helical" evidence="9">
    <location>
        <begin position="252"/>
        <end position="271"/>
    </location>
</feature>